<organism evidence="2 3">
    <name type="scientific">Bordetella trematum</name>
    <dbReference type="NCBI Taxonomy" id="123899"/>
    <lineage>
        <taxon>Bacteria</taxon>
        <taxon>Pseudomonadati</taxon>
        <taxon>Pseudomonadota</taxon>
        <taxon>Betaproteobacteria</taxon>
        <taxon>Burkholderiales</taxon>
        <taxon>Alcaligenaceae</taxon>
        <taxon>Bordetella</taxon>
    </lineage>
</organism>
<dbReference type="eggNOG" id="COG4970">
    <property type="taxonomic scope" value="Bacteria"/>
</dbReference>
<dbReference type="NCBIfam" id="TIGR02532">
    <property type="entry name" value="IV_pilin_GFxxxE"/>
    <property type="match status" value="1"/>
</dbReference>
<keyword evidence="1" id="KW-0812">Transmembrane</keyword>
<keyword evidence="1" id="KW-1133">Transmembrane helix</keyword>
<accession>A0A157SUV2</accession>
<feature type="transmembrane region" description="Helical" evidence="1">
    <location>
        <begin position="20"/>
        <end position="44"/>
    </location>
</feature>
<keyword evidence="1" id="KW-0472">Membrane</keyword>
<dbReference type="Gene3D" id="3.30.1690.10">
    <property type="entry name" value="TcpA-like pilin"/>
    <property type="match status" value="1"/>
</dbReference>
<evidence type="ECO:0000313" key="2">
    <source>
        <dbReference type="EMBL" id="SAI74111.1"/>
    </source>
</evidence>
<reference evidence="2 3" key="1">
    <citation type="submission" date="2016-04" db="EMBL/GenBank/DDBJ databases">
        <authorList>
            <consortium name="Pathogen Informatics"/>
        </authorList>
    </citation>
    <scope>NUCLEOTIDE SEQUENCE [LARGE SCALE GENOMIC DNA]</scope>
    <source>
        <strain evidence="2 3">H044680328</strain>
    </source>
</reference>
<evidence type="ECO:0000313" key="3">
    <source>
        <dbReference type="Proteomes" id="UP000076825"/>
    </source>
</evidence>
<dbReference type="GeneID" id="56588742"/>
<dbReference type="STRING" id="123899.SAMEA3906487_04041"/>
<name>A0A157SUV2_9BORD</name>
<dbReference type="OrthoDB" id="8683788at2"/>
<dbReference type="PROSITE" id="PS00409">
    <property type="entry name" value="PROKAR_NTER_METHYL"/>
    <property type="match status" value="1"/>
</dbReference>
<keyword evidence="3" id="KW-1185">Reference proteome</keyword>
<dbReference type="KEGG" id="btrm:SAMEA390648704041"/>
<dbReference type="SUPFAM" id="SSF54523">
    <property type="entry name" value="Pili subunits"/>
    <property type="match status" value="1"/>
</dbReference>
<gene>
    <name evidence="2" type="ORF">SAMEA3906487_04041</name>
</gene>
<dbReference type="RefSeq" id="WP_052125671.1">
    <property type="nucleotide sequence ID" value="NZ_CP016340.1"/>
</dbReference>
<dbReference type="Proteomes" id="UP000076825">
    <property type="component" value="Chromosome 1"/>
</dbReference>
<proteinExistence type="predicted"/>
<dbReference type="AlphaFoldDB" id="A0A157SUV2"/>
<dbReference type="InterPro" id="IPR012902">
    <property type="entry name" value="N_methyl_site"/>
</dbReference>
<dbReference type="EMBL" id="LT546645">
    <property type="protein sequence ID" value="SAI74111.1"/>
    <property type="molecule type" value="Genomic_DNA"/>
</dbReference>
<dbReference type="InterPro" id="IPR045584">
    <property type="entry name" value="Pilin-like"/>
</dbReference>
<evidence type="ECO:0000256" key="1">
    <source>
        <dbReference type="SAM" id="Phobius"/>
    </source>
</evidence>
<sequence>MDYVARAAAIERRQQGFSLIEVSVVAAILLMAAVIGVPAIHGYVIESRVPKLAEELQRFVVRMRIQAVSAGAAPYAGMDNAILAQALQDSSVVSISGEGASREVRHGLGDGRITLASATRPGQPVGSAFTLTLDNVHPAACPSLASALQRLAFRVSVQGRAAAVQVKDDLATPARPYQPLLAAAQCGSSNRFAFTFP</sequence>
<dbReference type="Pfam" id="PF07963">
    <property type="entry name" value="N_methyl"/>
    <property type="match status" value="1"/>
</dbReference>
<dbReference type="PATRIC" id="fig|123899.6.peg.4038"/>
<protein>
    <submittedName>
        <fullName evidence="2">Type IV pilin subunit</fullName>
    </submittedName>
</protein>